<dbReference type="EMBL" id="JAWXYG010000002">
    <property type="protein sequence ID" value="KAK4280375.1"/>
    <property type="molecule type" value="Genomic_DNA"/>
</dbReference>
<dbReference type="AlphaFoldDB" id="A0AAE1N091"/>
<evidence type="ECO:0000313" key="3">
    <source>
        <dbReference type="Proteomes" id="UP001293593"/>
    </source>
</evidence>
<reference evidence="2" key="1">
    <citation type="submission" date="2023-10" db="EMBL/GenBank/DDBJ databases">
        <title>Chromosome-level genome of the transformable northern wattle, Acacia crassicarpa.</title>
        <authorList>
            <person name="Massaro I."/>
            <person name="Sinha N.R."/>
            <person name="Poethig S."/>
            <person name="Leichty A.R."/>
        </authorList>
    </citation>
    <scope>NUCLEOTIDE SEQUENCE</scope>
    <source>
        <strain evidence="2">Acra3RX</strain>
        <tissue evidence="2">Leaf</tissue>
    </source>
</reference>
<dbReference type="Gene3D" id="1.10.510.10">
    <property type="entry name" value="Transferase(Phosphotransferase) domain 1"/>
    <property type="match status" value="1"/>
</dbReference>
<gene>
    <name evidence="2" type="ORF">QN277_012006</name>
</gene>
<name>A0AAE1N091_9FABA</name>
<evidence type="ECO:0000313" key="2">
    <source>
        <dbReference type="EMBL" id="KAK4280375.1"/>
    </source>
</evidence>
<dbReference type="Proteomes" id="UP001293593">
    <property type="component" value="Unassembled WGS sequence"/>
</dbReference>
<keyword evidence="3" id="KW-1185">Reference proteome</keyword>
<accession>A0AAE1N091</accession>
<protein>
    <submittedName>
        <fullName evidence="2">Uncharacterized protein</fullName>
    </submittedName>
</protein>
<organism evidence="2 3">
    <name type="scientific">Acacia crassicarpa</name>
    <name type="common">northern wattle</name>
    <dbReference type="NCBI Taxonomy" id="499986"/>
    <lineage>
        <taxon>Eukaryota</taxon>
        <taxon>Viridiplantae</taxon>
        <taxon>Streptophyta</taxon>
        <taxon>Embryophyta</taxon>
        <taxon>Tracheophyta</taxon>
        <taxon>Spermatophyta</taxon>
        <taxon>Magnoliopsida</taxon>
        <taxon>eudicotyledons</taxon>
        <taxon>Gunneridae</taxon>
        <taxon>Pentapetalae</taxon>
        <taxon>rosids</taxon>
        <taxon>fabids</taxon>
        <taxon>Fabales</taxon>
        <taxon>Fabaceae</taxon>
        <taxon>Caesalpinioideae</taxon>
        <taxon>mimosoid clade</taxon>
        <taxon>Acacieae</taxon>
        <taxon>Acacia</taxon>
    </lineage>
</organism>
<sequence>MREDCLWEILYKLLLDQKKNAMILKEVASLARRCIKVNGEERPTMREVAIELEGLTAMVKHLQEKEKDMKVEESEYLLGYCPNNDGYGNTNASFSVTSGHDSIQKHVTFDIIDGRR</sequence>
<keyword evidence="1" id="KW-0175">Coiled coil</keyword>
<comment type="caution">
    <text evidence="2">The sequence shown here is derived from an EMBL/GenBank/DDBJ whole genome shotgun (WGS) entry which is preliminary data.</text>
</comment>
<proteinExistence type="predicted"/>
<evidence type="ECO:0000256" key="1">
    <source>
        <dbReference type="SAM" id="Coils"/>
    </source>
</evidence>
<feature type="coiled-coil region" evidence="1">
    <location>
        <begin position="45"/>
        <end position="72"/>
    </location>
</feature>